<feature type="non-terminal residue" evidence="2">
    <location>
        <position position="1418"/>
    </location>
</feature>
<name>A0A6G0XT81_APHCR</name>
<keyword evidence="3" id="KW-1185">Reference proteome</keyword>
<proteinExistence type="predicted"/>
<dbReference type="PANTHER" id="PTHR33173">
    <property type="match status" value="1"/>
</dbReference>
<organism evidence="2 3">
    <name type="scientific">Aphis craccivora</name>
    <name type="common">Cowpea aphid</name>
    <dbReference type="NCBI Taxonomy" id="307492"/>
    <lineage>
        <taxon>Eukaryota</taxon>
        <taxon>Metazoa</taxon>
        <taxon>Ecdysozoa</taxon>
        <taxon>Arthropoda</taxon>
        <taxon>Hexapoda</taxon>
        <taxon>Insecta</taxon>
        <taxon>Pterygota</taxon>
        <taxon>Neoptera</taxon>
        <taxon>Paraneoptera</taxon>
        <taxon>Hemiptera</taxon>
        <taxon>Sternorrhyncha</taxon>
        <taxon>Aphidomorpha</taxon>
        <taxon>Aphidoidea</taxon>
        <taxon>Aphididae</taxon>
        <taxon>Aphidini</taxon>
        <taxon>Aphis</taxon>
        <taxon>Aphis</taxon>
    </lineage>
</organism>
<gene>
    <name evidence="2" type="ORF">FWK35_00037161</name>
</gene>
<feature type="region of interest" description="Disordered" evidence="1">
    <location>
        <begin position="1268"/>
        <end position="1314"/>
    </location>
</feature>
<accession>A0A6G0XT81</accession>
<comment type="caution">
    <text evidence="2">The sequence shown here is derived from an EMBL/GenBank/DDBJ whole genome shotgun (WGS) entry which is preliminary data.</text>
</comment>
<reference evidence="2 3" key="1">
    <citation type="submission" date="2019-08" db="EMBL/GenBank/DDBJ databases">
        <title>Whole genome of Aphis craccivora.</title>
        <authorList>
            <person name="Voronova N.V."/>
            <person name="Shulinski R.S."/>
            <person name="Bandarenka Y.V."/>
            <person name="Zhorov D.G."/>
            <person name="Warner D."/>
        </authorList>
    </citation>
    <scope>NUCLEOTIDE SEQUENCE [LARGE SCALE GENOMIC DNA]</scope>
    <source>
        <strain evidence="2">180601</strain>
        <tissue evidence="2">Whole Body</tissue>
    </source>
</reference>
<evidence type="ECO:0000313" key="2">
    <source>
        <dbReference type="EMBL" id="KAF0743637.1"/>
    </source>
</evidence>
<feature type="compositionally biased region" description="Basic and acidic residues" evidence="1">
    <location>
        <begin position="1298"/>
        <end position="1310"/>
    </location>
</feature>
<dbReference type="PANTHER" id="PTHR33173:SF2">
    <property type="entry name" value="MYND-TYPE DOMAIN-CONTAINING PROTEIN"/>
    <property type="match status" value="1"/>
</dbReference>
<dbReference type="OrthoDB" id="7696082at2759"/>
<protein>
    <submittedName>
        <fullName evidence="2">Uncharacterized protein</fullName>
    </submittedName>
</protein>
<sequence>MDDKVNDIEDVFMETENYLMTTIPSNLKQFLIMNGYEDKKALSCIDDQILDNIEEFAREVLPSLISSDEYSSYYGIFKNNIPKFKILSGFRKRVMMVADFYKTTFSKTSLQMVKRTSTKTRNVSCKRICTSDLSRNSSEPRMAKENETENNVILDLESERAFVETSIRKWLRNHSQFELESASYNDLNIFVKVNENHLEDDDTGEKSYSCDFICYIQCVVCKVKLTCRKVKDKTHTKGRWLLSNLYRHMTIHCSENKTNSKENKSHNKKVTDYFSLNAHTNQTNNDVNVDSPDEEINLNLRSDSSVFQVSSVMTQGTHNNKLQVECPQENLNNVKKNTLHKSKWKMSLYSRREREARARHKTLVSEKINYGLEQPLITNFYPVLNKVEKLIKENYNLKQMLLENINNSVNNSVEHINHFSIENMPILLKSLLKSSIANSKHKPESNVYNETMKKFSIYLFFVGGRHLYQTLCYNLPNSLPSISSLFRYFGKTQQLSEGYFRFMEFRKFLDDHNYPSYVWLSEDATRITGRIEYDSITDKLVGFVLPLKDGCPISNTYVVTSVKSILDAFENGTKSKYAYCIMAQPSVPGAPSFCISIFGTNNQFSFTDVISRWEKMIEMATNQNIHILGFSSDGDPRLLKAMQYRCMIQKPISDYLWFQLGSPLGYNSTSHEHQICIQDTTHIGTKLRTRLLKPSIILPMGRYAASLTHLQYLVDNYSKDKHFLTKSDLNSIDKMNFRAAEKMCSDKVIELMKSIPDTNGTVAYLTVMKFVISAFNDHNINIIDRVYKLWFAVFFLRKWKLWITNNKSYSCTANFISINSYQCIEINAHAIIKLVNTFKTSILNIEKEPNNTSDLNPSMFVPWLYSSQPCEQLFRTTRSLTSTFNTAVNFSIKELMNRVKRIEMLNSISNDLGNSKNNEENNMYRFPQNIRQTSKSTSVSRSFSSITSDMLTSLNINSTINDAFNDCQKLLKALGIMMQEETLTIDNLVLNNSIEKLHKTIDKTINGDCVNFITSDADLDKDIDGDIEVGENLNDSVNYHDNNKTDLNPDEIDNELDLCSLSSIKNIGEFLDIKNFVSKFDEEAYGGFKNSPFIKIKTINNKSMIIKKSTLCWLLDNKKDIVSTDRLRRFIPIVSNNDTPLIVHKKITISEHIRIGDWALFRLNTTKNKETNFQKNVKFEDFIICRILAFGYMTKRNKAFNRQFIIIKEDNLDEIGCYCSCYTINELVKTIENKPMLVLDTQVFSDLQNQVLTITTNSKKCTSFKSTRTDKCLSDSDDDSQSDSYSVHDSPDTESFSSDEHNQPNDEPHLQTDQNKIKMSGKISLIKENYYVIMYDTNWYLGRLINFTNQEQTFCTIKFLKSDLDTFYWPKHPEQQEVDIKYIFYGPINLQGFGPFTIQRNDRHQIIKIYKSLKKNVM</sequence>
<evidence type="ECO:0000313" key="3">
    <source>
        <dbReference type="Proteomes" id="UP000478052"/>
    </source>
</evidence>
<dbReference type="Proteomes" id="UP000478052">
    <property type="component" value="Unassembled WGS sequence"/>
</dbReference>
<dbReference type="EMBL" id="VUJU01007570">
    <property type="protein sequence ID" value="KAF0743637.1"/>
    <property type="molecule type" value="Genomic_DNA"/>
</dbReference>
<evidence type="ECO:0000256" key="1">
    <source>
        <dbReference type="SAM" id="MobiDB-lite"/>
    </source>
</evidence>